<keyword evidence="1" id="KW-0812">Transmembrane</keyword>
<feature type="transmembrane region" description="Helical" evidence="1">
    <location>
        <begin position="268"/>
        <end position="285"/>
    </location>
</feature>
<sequence length="290" mass="32155">MKMQRLVAIAALLYAAISWGLFWYPFRLLEGWGVGGLAAIFIAYLLPLLGIGWWYGKALWQVRHHWLWLTVLGFASGWSNVGYVLGVLEGEVMRVLLLFYLAPLWTVLLAWVFLRERLNTLGWWVIVLSLGGAMVMLWQPQAGLPLPANVAEWLGLSAGMTFALSVVAGRHLGDAVSDWVKTVAVWLGVAVLTGVGLLFYPQQITGMVYSWNAVWLLLGLAVAITLVTYAVQYGVARIPASQSSVIFLFELVVAAIAAYWLTHERMVLNEWIGAAMILTASLFSGRMQQD</sequence>
<dbReference type="EMBL" id="CP072800">
    <property type="protein sequence ID" value="QTR48941.1"/>
    <property type="molecule type" value="Genomic_DNA"/>
</dbReference>
<feature type="transmembrane region" description="Helical" evidence="1">
    <location>
        <begin position="66"/>
        <end position="86"/>
    </location>
</feature>
<feature type="transmembrane region" description="Helical" evidence="1">
    <location>
        <begin position="32"/>
        <end position="54"/>
    </location>
</feature>
<evidence type="ECO:0000259" key="2">
    <source>
        <dbReference type="Pfam" id="PF00892"/>
    </source>
</evidence>
<keyword evidence="1" id="KW-1133">Transmembrane helix</keyword>
<dbReference type="RefSeq" id="WP_210225810.1">
    <property type="nucleotide sequence ID" value="NZ_CP072800.1"/>
</dbReference>
<proteinExistence type="predicted"/>
<feature type="domain" description="EamA" evidence="2">
    <location>
        <begin position="8"/>
        <end position="137"/>
    </location>
</feature>
<feature type="transmembrane region" description="Helical" evidence="1">
    <location>
        <begin position="150"/>
        <end position="167"/>
    </location>
</feature>
<feature type="transmembrane region" description="Helical" evidence="1">
    <location>
        <begin position="7"/>
        <end position="26"/>
    </location>
</feature>
<gene>
    <name evidence="3" type="ORF">J8380_11710</name>
</gene>
<dbReference type="InterPro" id="IPR000620">
    <property type="entry name" value="EamA_dom"/>
</dbReference>
<dbReference type="PANTHER" id="PTHR22911">
    <property type="entry name" value="ACYL-MALONYL CONDENSING ENZYME-RELATED"/>
    <property type="match status" value="1"/>
</dbReference>
<feature type="transmembrane region" description="Helical" evidence="1">
    <location>
        <begin position="243"/>
        <end position="262"/>
    </location>
</feature>
<protein>
    <submittedName>
        <fullName evidence="3">DMT family transporter</fullName>
    </submittedName>
</protein>
<dbReference type="PANTHER" id="PTHR22911:SF137">
    <property type="entry name" value="SOLUTE CARRIER FAMILY 35 MEMBER G2-RELATED"/>
    <property type="match status" value="1"/>
</dbReference>
<reference evidence="3 4" key="1">
    <citation type="submission" date="2021-04" db="EMBL/GenBank/DDBJ databases">
        <title>Genomics, taxonomy and metabolism of representatives of sulfur bacteria of the genus Thiothrix: Thiothrix fructosivorans QT, Thiothrix unzii A1T and three new species, Thiothrix subterranea sp. nov., Thiothrix litoralis sp. nov. and 'Candidatus Thiothrix anitrata' sp. nov.</title>
        <authorList>
            <person name="Ravin N.V."/>
            <person name="Smolyakov D."/>
            <person name="Rudenko T.S."/>
            <person name="Mardanov A.V."/>
            <person name="Beletsky A.V."/>
            <person name="Markov N.D."/>
            <person name="Fomenkov A.I."/>
            <person name="Roberts R.J."/>
            <person name="Karnachuk O.V."/>
            <person name="Novikov A."/>
            <person name="Grabovich M.Y."/>
        </authorList>
    </citation>
    <scope>NUCLEOTIDE SEQUENCE [LARGE SCALE GENOMIC DNA]</scope>
    <source>
        <strain evidence="3 4">A52</strain>
    </source>
</reference>
<dbReference type="Proteomes" id="UP000672027">
    <property type="component" value="Chromosome"/>
</dbReference>
<dbReference type="SUPFAM" id="SSF103481">
    <property type="entry name" value="Multidrug resistance efflux transporter EmrE"/>
    <property type="match status" value="2"/>
</dbReference>
<keyword evidence="1" id="KW-0472">Membrane</keyword>
<feature type="domain" description="EamA" evidence="2">
    <location>
        <begin position="152"/>
        <end position="283"/>
    </location>
</feature>
<feature type="transmembrane region" description="Helical" evidence="1">
    <location>
        <begin position="179"/>
        <end position="200"/>
    </location>
</feature>
<accession>A0ABX7WYY0</accession>
<keyword evidence="4" id="KW-1185">Reference proteome</keyword>
<evidence type="ECO:0000313" key="3">
    <source>
        <dbReference type="EMBL" id="QTR48941.1"/>
    </source>
</evidence>
<feature type="transmembrane region" description="Helical" evidence="1">
    <location>
        <begin position="121"/>
        <end position="138"/>
    </location>
</feature>
<feature type="transmembrane region" description="Helical" evidence="1">
    <location>
        <begin position="212"/>
        <end position="231"/>
    </location>
</feature>
<feature type="transmembrane region" description="Helical" evidence="1">
    <location>
        <begin position="92"/>
        <end position="114"/>
    </location>
</feature>
<evidence type="ECO:0000256" key="1">
    <source>
        <dbReference type="SAM" id="Phobius"/>
    </source>
</evidence>
<evidence type="ECO:0000313" key="4">
    <source>
        <dbReference type="Proteomes" id="UP000672027"/>
    </source>
</evidence>
<organism evidence="3 4">
    <name type="scientific">Candidatus Thiothrix anitrata</name>
    <dbReference type="NCBI Taxonomy" id="2823902"/>
    <lineage>
        <taxon>Bacteria</taxon>
        <taxon>Pseudomonadati</taxon>
        <taxon>Pseudomonadota</taxon>
        <taxon>Gammaproteobacteria</taxon>
        <taxon>Thiotrichales</taxon>
        <taxon>Thiotrichaceae</taxon>
        <taxon>Thiothrix</taxon>
    </lineage>
</organism>
<dbReference type="InterPro" id="IPR037185">
    <property type="entry name" value="EmrE-like"/>
</dbReference>
<dbReference type="Pfam" id="PF00892">
    <property type="entry name" value="EamA"/>
    <property type="match status" value="2"/>
</dbReference>
<name>A0ABX7WYY0_9GAMM</name>